<evidence type="ECO:0000313" key="1">
    <source>
        <dbReference type="EMBL" id="KAB2338272.1"/>
    </source>
</evidence>
<name>A0A6L3VAQ3_9BACI</name>
<keyword evidence="2" id="KW-1185">Reference proteome</keyword>
<reference evidence="1 2" key="1">
    <citation type="journal article" date="2016" name="Antonie Van Leeuwenhoek">
        <title>Bacillus depressus sp. nov., isolated from soil of a sunflower field.</title>
        <authorList>
            <person name="Wei X."/>
            <person name="Xin D."/>
            <person name="Xin Y."/>
            <person name="Zhang H."/>
            <person name="Wang T."/>
            <person name="Zhang J."/>
        </authorList>
    </citation>
    <scope>NUCLEOTIDE SEQUENCE [LARGE SCALE GENOMIC DNA]</scope>
    <source>
        <strain evidence="1 2">BZ1</strain>
    </source>
</reference>
<dbReference type="AlphaFoldDB" id="A0A6L3VAQ3"/>
<dbReference type="RefSeq" id="WP_151532995.1">
    <property type="nucleotide sequence ID" value="NZ_WBOS01000001.1"/>
</dbReference>
<evidence type="ECO:0000313" key="2">
    <source>
        <dbReference type="Proteomes" id="UP000481030"/>
    </source>
</evidence>
<gene>
    <name evidence="1" type="ORF">F7731_01520</name>
</gene>
<sequence>MMNSNLDFYKISQVLTNTIETMKEEHNLSTSALEQLQHAQNELQQAMSLSFSSVHKKIGY</sequence>
<organism evidence="1 2">
    <name type="scientific">Cytobacillus depressus</name>
    <dbReference type="NCBI Taxonomy" id="1602942"/>
    <lineage>
        <taxon>Bacteria</taxon>
        <taxon>Bacillati</taxon>
        <taxon>Bacillota</taxon>
        <taxon>Bacilli</taxon>
        <taxon>Bacillales</taxon>
        <taxon>Bacillaceae</taxon>
        <taxon>Cytobacillus</taxon>
    </lineage>
</organism>
<dbReference type="Proteomes" id="UP000481030">
    <property type="component" value="Unassembled WGS sequence"/>
</dbReference>
<accession>A0A6L3VAQ3</accession>
<protein>
    <submittedName>
        <fullName evidence="1">Uncharacterized protein</fullName>
    </submittedName>
</protein>
<dbReference type="EMBL" id="WBOS01000001">
    <property type="protein sequence ID" value="KAB2338272.1"/>
    <property type="molecule type" value="Genomic_DNA"/>
</dbReference>
<comment type="caution">
    <text evidence="1">The sequence shown here is derived from an EMBL/GenBank/DDBJ whole genome shotgun (WGS) entry which is preliminary data.</text>
</comment>
<dbReference type="OrthoDB" id="2924661at2"/>
<proteinExistence type="predicted"/>